<feature type="transmembrane region" description="Helical" evidence="1">
    <location>
        <begin position="247"/>
        <end position="268"/>
    </location>
</feature>
<dbReference type="OrthoDB" id="9785431at2"/>
<feature type="transmembrane region" description="Helical" evidence="1">
    <location>
        <begin position="12"/>
        <end position="39"/>
    </location>
</feature>
<name>A0A4P7SQW9_9CELL</name>
<dbReference type="AlphaFoldDB" id="A0A4P7SQW9"/>
<proteinExistence type="predicted"/>
<organism evidence="2 3">
    <name type="scientific">Cellulomonas shaoxiangyii</name>
    <dbReference type="NCBI Taxonomy" id="2566013"/>
    <lineage>
        <taxon>Bacteria</taxon>
        <taxon>Bacillati</taxon>
        <taxon>Actinomycetota</taxon>
        <taxon>Actinomycetes</taxon>
        <taxon>Micrococcales</taxon>
        <taxon>Cellulomonadaceae</taxon>
        <taxon>Cellulomonas</taxon>
    </lineage>
</organism>
<dbReference type="GO" id="GO:0006508">
    <property type="term" value="P:proteolysis"/>
    <property type="evidence" value="ECO:0007669"/>
    <property type="project" value="UniProtKB-KW"/>
</dbReference>
<feature type="transmembrane region" description="Helical" evidence="1">
    <location>
        <begin position="45"/>
        <end position="64"/>
    </location>
</feature>
<dbReference type="Proteomes" id="UP000296469">
    <property type="component" value="Chromosome"/>
</dbReference>
<accession>A0A4P7SQW9</accession>
<gene>
    <name evidence="2" type="ORF">E5225_02235</name>
</gene>
<dbReference type="EMBL" id="CP039291">
    <property type="protein sequence ID" value="QCB95123.1"/>
    <property type="molecule type" value="Genomic_DNA"/>
</dbReference>
<dbReference type="Pfam" id="PF13367">
    <property type="entry name" value="PrsW-protease"/>
    <property type="match status" value="1"/>
</dbReference>
<evidence type="ECO:0000313" key="2">
    <source>
        <dbReference type="EMBL" id="QCB95123.1"/>
    </source>
</evidence>
<keyword evidence="1" id="KW-1133">Transmembrane helix</keyword>
<keyword evidence="2" id="KW-0645">Protease</keyword>
<evidence type="ECO:0000256" key="1">
    <source>
        <dbReference type="SAM" id="Phobius"/>
    </source>
</evidence>
<dbReference type="InterPro" id="IPR026898">
    <property type="entry name" value="PrsW"/>
</dbReference>
<dbReference type="GO" id="GO:0008237">
    <property type="term" value="F:metallopeptidase activity"/>
    <property type="evidence" value="ECO:0007669"/>
    <property type="project" value="UniProtKB-KW"/>
</dbReference>
<keyword evidence="1" id="KW-0472">Membrane</keyword>
<evidence type="ECO:0000313" key="3">
    <source>
        <dbReference type="Proteomes" id="UP000296469"/>
    </source>
</evidence>
<dbReference type="PANTHER" id="PTHR36844">
    <property type="entry name" value="PROTEASE PRSW"/>
    <property type="match status" value="1"/>
</dbReference>
<reference evidence="2 3" key="1">
    <citation type="submission" date="2019-04" db="EMBL/GenBank/DDBJ databases">
        <title>Isolation and identification of Cellulomonas shaoxiangyii sp. Nov. isolated from feces of the Tibetan antelopes (Pantholops hodgsonii) in the Qinghai-Tibet plateau of China.</title>
        <authorList>
            <person name="Tian Z."/>
        </authorList>
    </citation>
    <scope>NUCLEOTIDE SEQUENCE [LARGE SCALE GENOMIC DNA]</scope>
    <source>
        <strain evidence="2 3">Z28</strain>
    </source>
</reference>
<keyword evidence="2" id="KW-0482">Metalloprotease</keyword>
<dbReference type="PANTHER" id="PTHR36844:SF1">
    <property type="entry name" value="PROTEASE PRSW"/>
    <property type="match status" value="1"/>
</dbReference>
<feature type="transmembrane region" description="Helical" evidence="1">
    <location>
        <begin position="76"/>
        <end position="96"/>
    </location>
</feature>
<sequence>MPTQWAGGRGRSAGATVVAAVGIALAGLAALAGIAFVMLEVGMGPGLTGTLLALVPLALVLAGVRWLDRWEPEPRGALVFALLWGAGVAVLVSAVVNDLAAWTVANATGSLDAGVMAAAVVSAPIVEESAKGAGVLLLFLTRRRYFDGVVDGIVYAGVVAAGFAFTENILYFGRAGGALAETFVLRGLATPFAHLLFTACIGAALGLAARSRSRGAIWWLLPLGLLAAMVAHSLWNLTSILAGGSYIGIYLLVQVPVFLGVVGIALWLRGKERQVVEVRLTEYARAGWFAPHEVQMLSSLRLRRAAVAWAGRVGGPVAAEAMRDFQRRATTLAFRRQLAVNGRADLRTHGLDERETLASLTADRGRVLASAGTL</sequence>
<keyword evidence="1" id="KW-0812">Transmembrane</keyword>
<feature type="transmembrane region" description="Helical" evidence="1">
    <location>
        <begin position="216"/>
        <end position="235"/>
    </location>
</feature>
<keyword evidence="2" id="KW-0378">Hydrolase</keyword>
<dbReference type="KEGG" id="celz:E5225_02235"/>
<feature type="transmembrane region" description="Helical" evidence="1">
    <location>
        <begin position="152"/>
        <end position="172"/>
    </location>
</feature>
<feature type="transmembrane region" description="Helical" evidence="1">
    <location>
        <begin position="116"/>
        <end position="140"/>
    </location>
</feature>
<feature type="transmembrane region" description="Helical" evidence="1">
    <location>
        <begin position="192"/>
        <end position="209"/>
    </location>
</feature>
<keyword evidence="3" id="KW-1185">Reference proteome</keyword>
<protein>
    <submittedName>
        <fullName evidence="2">PrsW family intramembrane metalloprotease</fullName>
    </submittedName>
</protein>